<gene>
    <name evidence="1" type="ORF">PENVUL_c002G05109</name>
</gene>
<dbReference type="PANTHER" id="PTHR46082:SF6">
    <property type="entry name" value="AAA+ ATPASE DOMAIN-CONTAINING PROTEIN-RELATED"/>
    <property type="match status" value="1"/>
</dbReference>
<evidence type="ECO:0000313" key="2">
    <source>
        <dbReference type="Proteomes" id="UP000191518"/>
    </source>
</evidence>
<dbReference type="InterPro" id="IPR011990">
    <property type="entry name" value="TPR-like_helical_dom_sf"/>
</dbReference>
<dbReference type="SUPFAM" id="SSF48452">
    <property type="entry name" value="TPR-like"/>
    <property type="match status" value="1"/>
</dbReference>
<organism evidence="1 2">
    <name type="scientific">Penicillium vulpinum</name>
    <dbReference type="NCBI Taxonomy" id="29845"/>
    <lineage>
        <taxon>Eukaryota</taxon>
        <taxon>Fungi</taxon>
        <taxon>Dikarya</taxon>
        <taxon>Ascomycota</taxon>
        <taxon>Pezizomycotina</taxon>
        <taxon>Eurotiomycetes</taxon>
        <taxon>Eurotiomycetidae</taxon>
        <taxon>Eurotiales</taxon>
        <taxon>Aspergillaceae</taxon>
        <taxon>Penicillium</taxon>
    </lineage>
</organism>
<dbReference type="STRING" id="29845.A0A1V6SD42"/>
<dbReference type="Proteomes" id="UP000191518">
    <property type="component" value="Unassembled WGS sequence"/>
</dbReference>
<dbReference type="PANTHER" id="PTHR46082">
    <property type="entry name" value="ATP/GTP-BINDING PROTEIN-RELATED"/>
    <property type="match status" value="1"/>
</dbReference>
<evidence type="ECO:0000313" key="1">
    <source>
        <dbReference type="EMBL" id="OQE11659.1"/>
    </source>
</evidence>
<accession>A0A1V6SD42</accession>
<dbReference type="Pfam" id="PF13424">
    <property type="entry name" value="TPR_12"/>
    <property type="match status" value="1"/>
</dbReference>
<proteinExistence type="predicted"/>
<keyword evidence="2" id="KW-1185">Reference proteome</keyword>
<sequence length="274" mass="32117">MFVVYGIDGHIYTLTPLDPVFVTSSPLCLAVIYGYHILLEVLNLNICFVCPYNMEHRMLPRLSVHFHFQGRFKWCLEGPIDLSSTSKAHTMPPEAKLVYRDVWDLRKQTFGKCHEDSLWSLHWLVQHLCSQEKHKEAEALCRDAWEGQKYALAEAVYRDVWEGRKRTLGKDDEDTLGSLYWVGDTLFFQHQYALAETTYRDVWESRKETFGVDHEDTLGSLYRLGRALYCQEKYALAEAAYRDTREGRKRVFGEQHADTFEILHELEQTRQHSS</sequence>
<name>A0A1V6SD42_9EURO</name>
<reference evidence="2" key="1">
    <citation type="journal article" date="2017" name="Nat. Microbiol.">
        <title>Global analysis of biosynthetic gene clusters reveals vast potential of secondary metabolite production in Penicillium species.</title>
        <authorList>
            <person name="Nielsen J.C."/>
            <person name="Grijseels S."/>
            <person name="Prigent S."/>
            <person name="Ji B."/>
            <person name="Dainat J."/>
            <person name="Nielsen K.F."/>
            <person name="Frisvad J.C."/>
            <person name="Workman M."/>
            <person name="Nielsen J."/>
        </authorList>
    </citation>
    <scope>NUCLEOTIDE SEQUENCE [LARGE SCALE GENOMIC DNA]</scope>
    <source>
        <strain evidence="2">IBT 29486</strain>
    </source>
</reference>
<dbReference type="AlphaFoldDB" id="A0A1V6SD42"/>
<dbReference type="InterPro" id="IPR053137">
    <property type="entry name" value="NLR-like"/>
</dbReference>
<dbReference type="Gene3D" id="1.25.40.10">
    <property type="entry name" value="Tetratricopeptide repeat domain"/>
    <property type="match status" value="2"/>
</dbReference>
<dbReference type="EMBL" id="MDYP01000002">
    <property type="protein sequence ID" value="OQE11659.1"/>
    <property type="molecule type" value="Genomic_DNA"/>
</dbReference>
<protein>
    <recommendedName>
        <fullName evidence="3">MalT-like TPR region domain-containing protein</fullName>
    </recommendedName>
</protein>
<evidence type="ECO:0008006" key="3">
    <source>
        <dbReference type="Google" id="ProtNLM"/>
    </source>
</evidence>
<comment type="caution">
    <text evidence="1">The sequence shown here is derived from an EMBL/GenBank/DDBJ whole genome shotgun (WGS) entry which is preliminary data.</text>
</comment>